<dbReference type="Proteomes" id="UP000032675">
    <property type="component" value="Unassembled WGS sequence"/>
</dbReference>
<name>A0A0D6PWP1_KOMEU</name>
<evidence type="ECO:0000256" key="1">
    <source>
        <dbReference type="SAM" id="MobiDB-lite"/>
    </source>
</evidence>
<proteinExistence type="predicted"/>
<protein>
    <submittedName>
        <fullName evidence="2">Uncharacterized protein</fullName>
    </submittedName>
</protein>
<gene>
    <name evidence="2" type="ORF">Geu3261_0025_009</name>
</gene>
<dbReference type="EMBL" id="BANI01000025">
    <property type="protein sequence ID" value="GAN95453.1"/>
    <property type="molecule type" value="Genomic_DNA"/>
</dbReference>
<accession>A0A0D6PWP1</accession>
<feature type="region of interest" description="Disordered" evidence="1">
    <location>
        <begin position="1"/>
        <end position="29"/>
    </location>
</feature>
<feature type="compositionally biased region" description="Low complexity" evidence="1">
    <location>
        <begin position="14"/>
        <end position="24"/>
    </location>
</feature>
<sequence>MSYGPVPSARTVMEPAPARRAPTPEQRERQLREEAVALTTLLADIVGCAAPNLPEALRAELIAKLETASKGTEGLVSVAAATALRAIDKAI</sequence>
<dbReference type="AlphaFoldDB" id="A0A0D6PWP1"/>
<comment type="caution">
    <text evidence="2">The sequence shown here is derived from an EMBL/GenBank/DDBJ whole genome shotgun (WGS) entry which is preliminary data.</text>
</comment>
<reference evidence="2 3" key="1">
    <citation type="submission" date="2012-11" db="EMBL/GenBank/DDBJ databases">
        <title>Whole genome sequence of Gluconacetobacter europaeus NBRC3261.</title>
        <authorList>
            <person name="Azuma Y."/>
            <person name="Higashiura N."/>
            <person name="Hirakawa H."/>
            <person name="Matsushita K."/>
        </authorList>
    </citation>
    <scope>NUCLEOTIDE SEQUENCE [LARGE SCALE GENOMIC DNA]</scope>
    <source>
        <strain evidence="2 3">NBRC 3261</strain>
    </source>
</reference>
<organism evidence="2 3">
    <name type="scientific">Komagataeibacter europaeus NBRC 3261</name>
    <dbReference type="NCBI Taxonomy" id="1234669"/>
    <lineage>
        <taxon>Bacteria</taxon>
        <taxon>Pseudomonadati</taxon>
        <taxon>Pseudomonadota</taxon>
        <taxon>Alphaproteobacteria</taxon>
        <taxon>Acetobacterales</taxon>
        <taxon>Acetobacteraceae</taxon>
        <taxon>Komagataeibacter</taxon>
    </lineage>
</organism>
<evidence type="ECO:0000313" key="3">
    <source>
        <dbReference type="Proteomes" id="UP000032675"/>
    </source>
</evidence>
<evidence type="ECO:0000313" key="2">
    <source>
        <dbReference type="EMBL" id="GAN95453.1"/>
    </source>
</evidence>